<feature type="transmembrane region" description="Helical" evidence="9">
    <location>
        <begin position="21"/>
        <end position="40"/>
    </location>
</feature>
<evidence type="ECO:0000256" key="7">
    <source>
        <dbReference type="ARBA" id="ARBA00023136"/>
    </source>
</evidence>
<comment type="similarity">
    <text evidence="8">Belongs to the TRAP transporter small permease family.</text>
</comment>
<keyword evidence="7 9" id="KW-0472">Membrane</keyword>
<dbReference type="InterPro" id="IPR007387">
    <property type="entry name" value="TRAP_DctQ"/>
</dbReference>
<keyword evidence="4" id="KW-0997">Cell inner membrane</keyword>
<evidence type="ECO:0000256" key="6">
    <source>
        <dbReference type="ARBA" id="ARBA00022989"/>
    </source>
</evidence>
<evidence type="ECO:0000256" key="5">
    <source>
        <dbReference type="ARBA" id="ARBA00022692"/>
    </source>
</evidence>
<gene>
    <name evidence="11" type="ORF">GCM10008983_16680</name>
</gene>
<keyword evidence="12" id="KW-1185">Reference proteome</keyword>
<evidence type="ECO:0000256" key="9">
    <source>
        <dbReference type="SAM" id="Phobius"/>
    </source>
</evidence>
<evidence type="ECO:0000256" key="1">
    <source>
        <dbReference type="ARBA" id="ARBA00004429"/>
    </source>
</evidence>
<evidence type="ECO:0000256" key="8">
    <source>
        <dbReference type="ARBA" id="ARBA00038436"/>
    </source>
</evidence>
<dbReference type="PANTHER" id="PTHR35011">
    <property type="entry name" value="2,3-DIKETO-L-GULONATE TRAP TRANSPORTER SMALL PERMEASE PROTEIN YIAM"/>
    <property type="match status" value="1"/>
</dbReference>
<comment type="caution">
    <text evidence="11">The sequence shown here is derived from an EMBL/GenBank/DDBJ whole genome shotgun (WGS) entry which is preliminary data.</text>
</comment>
<evidence type="ECO:0000256" key="2">
    <source>
        <dbReference type="ARBA" id="ARBA00022448"/>
    </source>
</evidence>
<evidence type="ECO:0000256" key="4">
    <source>
        <dbReference type="ARBA" id="ARBA00022519"/>
    </source>
</evidence>
<evidence type="ECO:0000259" key="10">
    <source>
        <dbReference type="Pfam" id="PF04290"/>
    </source>
</evidence>
<feature type="domain" description="Tripartite ATP-independent periplasmic transporters DctQ component" evidence="10">
    <location>
        <begin position="30"/>
        <end position="153"/>
    </location>
</feature>
<dbReference type="Pfam" id="PF04290">
    <property type="entry name" value="DctQ"/>
    <property type="match status" value="1"/>
</dbReference>
<protein>
    <recommendedName>
        <fullName evidence="10">Tripartite ATP-independent periplasmic transporters DctQ component domain-containing protein</fullName>
    </recommendedName>
</protein>
<dbReference type="RefSeq" id="WP_343752382.1">
    <property type="nucleotide sequence ID" value="NZ_BAAADM010000041.1"/>
</dbReference>
<evidence type="ECO:0000256" key="3">
    <source>
        <dbReference type="ARBA" id="ARBA00022475"/>
    </source>
</evidence>
<reference evidence="12" key="1">
    <citation type="journal article" date="2019" name="Int. J. Syst. Evol. Microbiol.">
        <title>The Global Catalogue of Microorganisms (GCM) 10K type strain sequencing project: providing services to taxonomists for standard genome sequencing and annotation.</title>
        <authorList>
            <consortium name="The Broad Institute Genomics Platform"/>
            <consortium name="The Broad Institute Genome Sequencing Center for Infectious Disease"/>
            <person name="Wu L."/>
            <person name="Ma J."/>
        </authorList>
    </citation>
    <scope>NUCLEOTIDE SEQUENCE [LARGE SCALE GENOMIC DNA]</scope>
    <source>
        <strain evidence="12">JCM 12149</strain>
    </source>
</reference>
<sequence length="167" mass="19175">MSKMIEKSERFVQKIVRIQQFISNIFLVFIMSIITIDVLGRNIFNQPLKGTFEMTELGAALLVFFALAVTHKQDDHITIDFLVDRFSEKVRNVINGLVEILIACIVFFMSFYMYENGVRTMERKATTTDLAISIHPFIFVITFALIIFALTAIFKALTYFGLAVNKK</sequence>
<comment type="subcellular location">
    <subcellularLocation>
        <location evidence="1">Cell inner membrane</location>
        <topology evidence="1">Multi-pass membrane protein</topology>
    </subcellularLocation>
</comment>
<organism evidence="11 12">
    <name type="scientific">Lentibacillus halophilus</name>
    <dbReference type="NCBI Taxonomy" id="295065"/>
    <lineage>
        <taxon>Bacteria</taxon>
        <taxon>Bacillati</taxon>
        <taxon>Bacillota</taxon>
        <taxon>Bacilli</taxon>
        <taxon>Bacillales</taxon>
        <taxon>Bacillaceae</taxon>
        <taxon>Lentibacillus</taxon>
    </lineage>
</organism>
<keyword evidence="5 9" id="KW-0812">Transmembrane</keyword>
<keyword evidence="2" id="KW-0813">Transport</keyword>
<dbReference type="Proteomes" id="UP001501459">
    <property type="component" value="Unassembled WGS sequence"/>
</dbReference>
<dbReference type="EMBL" id="BAAADM010000041">
    <property type="protein sequence ID" value="GAA0440330.1"/>
    <property type="molecule type" value="Genomic_DNA"/>
</dbReference>
<keyword evidence="3" id="KW-1003">Cell membrane</keyword>
<evidence type="ECO:0000313" key="12">
    <source>
        <dbReference type="Proteomes" id="UP001501459"/>
    </source>
</evidence>
<dbReference type="InterPro" id="IPR055348">
    <property type="entry name" value="DctQ"/>
</dbReference>
<proteinExistence type="inferred from homology"/>
<evidence type="ECO:0000313" key="11">
    <source>
        <dbReference type="EMBL" id="GAA0440330.1"/>
    </source>
</evidence>
<feature type="transmembrane region" description="Helical" evidence="9">
    <location>
        <begin position="52"/>
        <end position="71"/>
    </location>
</feature>
<feature type="transmembrane region" description="Helical" evidence="9">
    <location>
        <begin position="134"/>
        <end position="162"/>
    </location>
</feature>
<dbReference type="PANTHER" id="PTHR35011:SF2">
    <property type="entry name" value="2,3-DIKETO-L-GULONATE TRAP TRANSPORTER SMALL PERMEASE PROTEIN YIAM"/>
    <property type="match status" value="1"/>
</dbReference>
<feature type="transmembrane region" description="Helical" evidence="9">
    <location>
        <begin position="92"/>
        <end position="114"/>
    </location>
</feature>
<name>A0ABP3J6I3_9BACI</name>
<accession>A0ABP3J6I3</accession>
<keyword evidence="6 9" id="KW-1133">Transmembrane helix</keyword>